<organism evidence="1 2">
    <name type="scientific">Crepidotus variabilis</name>
    <dbReference type="NCBI Taxonomy" id="179855"/>
    <lineage>
        <taxon>Eukaryota</taxon>
        <taxon>Fungi</taxon>
        <taxon>Dikarya</taxon>
        <taxon>Basidiomycota</taxon>
        <taxon>Agaricomycotina</taxon>
        <taxon>Agaricomycetes</taxon>
        <taxon>Agaricomycetidae</taxon>
        <taxon>Agaricales</taxon>
        <taxon>Agaricineae</taxon>
        <taxon>Crepidotaceae</taxon>
        <taxon>Crepidotus</taxon>
    </lineage>
</organism>
<name>A0A9P6EG61_9AGAR</name>
<gene>
    <name evidence="1" type="ORF">CPB83DRAFT_291629</name>
</gene>
<accession>A0A9P6EG61</accession>
<sequence>MPIAAYTLDQRFKESKIKIMEPTLMFTRSECRPDLGVGRKRPLEEAAIESQPPAKRAKLFAEFSKKKIVQPVKTQSYQPLIPSLNTTAVCRSSGQLEHRSFLSSKPGSKTGKVSQTVKLFESKINQPKLVTLSPPITPVSKRKNRDLRKDTTTPCASSIFTRPSPLNRHTLFWNDLLARAESQVWENGSSDEVLNLKVDDLLRAPGLRVGIFKVNERFLGKQFINHAYP</sequence>
<dbReference type="AlphaFoldDB" id="A0A9P6EG61"/>
<keyword evidence="2" id="KW-1185">Reference proteome</keyword>
<evidence type="ECO:0000313" key="1">
    <source>
        <dbReference type="EMBL" id="KAF9528956.1"/>
    </source>
</evidence>
<dbReference type="Proteomes" id="UP000807306">
    <property type="component" value="Unassembled WGS sequence"/>
</dbReference>
<evidence type="ECO:0000313" key="2">
    <source>
        <dbReference type="Proteomes" id="UP000807306"/>
    </source>
</evidence>
<protein>
    <submittedName>
        <fullName evidence="1">Uncharacterized protein</fullName>
    </submittedName>
</protein>
<comment type="caution">
    <text evidence="1">The sequence shown here is derived from an EMBL/GenBank/DDBJ whole genome shotgun (WGS) entry which is preliminary data.</text>
</comment>
<dbReference type="EMBL" id="MU157849">
    <property type="protein sequence ID" value="KAF9528956.1"/>
    <property type="molecule type" value="Genomic_DNA"/>
</dbReference>
<dbReference type="OrthoDB" id="3197870at2759"/>
<reference evidence="1" key="1">
    <citation type="submission" date="2020-11" db="EMBL/GenBank/DDBJ databases">
        <authorList>
            <consortium name="DOE Joint Genome Institute"/>
            <person name="Ahrendt S."/>
            <person name="Riley R."/>
            <person name="Andreopoulos W."/>
            <person name="Labutti K."/>
            <person name="Pangilinan J."/>
            <person name="Ruiz-Duenas F.J."/>
            <person name="Barrasa J.M."/>
            <person name="Sanchez-Garcia M."/>
            <person name="Camarero S."/>
            <person name="Miyauchi S."/>
            <person name="Serrano A."/>
            <person name="Linde D."/>
            <person name="Babiker R."/>
            <person name="Drula E."/>
            <person name="Ayuso-Fernandez I."/>
            <person name="Pacheco R."/>
            <person name="Padilla G."/>
            <person name="Ferreira P."/>
            <person name="Barriuso J."/>
            <person name="Kellner H."/>
            <person name="Castanera R."/>
            <person name="Alfaro M."/>
            <person name="Ramirez L."/>
            <person name="Pisabarro A.G."/>
            <person name="Kuo A."/>
            <person name="Tritt A."/>
            <person name="Lipzen A."/>
            <person name="He G."/>
            <person name="Yan M."/>
            <person name="Ng V."/>
            <person name="Cullen D."/>
            <person name="Martin F."/>
            <person name="Rosso M.-N."/>
            <person name="Henrissat B."/>
            <person name="Hibbett D."/>
            <person name="Martinez A.T."/>
            <person name="Grigoriev I.V."/>
        </authorList>
    </citation>
    <scope>NUCLEOTIDE SEQUENCE</scope>
    <source>
        <strain evidence="1">CBS 506.95</strain>
    </source>
</reference>
<proteinExistence type="predicted"/>